<evidence type="ECO:0000313" key="2">
    <source>
        <dbReference type="Proteomes" id="UP000604046"/>
    </source>
</evidence>
<name>A0A812NJL8_9DINO</name>
<reference evidence="1" key="1">
    <citation type="submission" date="2021-02" db="EMBL/GenBank/DDBJ databases">
        <authorList>
            <person name="Dougan E. K."/>
            <person name="Rhodes N."/>
            <person name="Thang M."/>
            <person name="Chan C."/>
        </authorList>
    </citation>
    <scope>NUCLEOTIDE SEQUENCE</scope>
</reference>
<evidence type="ECO:0000313" key="1">
    <source>
        <dbReference type="EMBL" id="CAE7310185.1"/>
    </source>
</evidence>
<dbReference type="CDD" id="cd09272">
    <property type="entry name" value="RNase_HI_RT_Ty1"/>
    <property type="match status" value="1"/>
</dbReference>
<keyword evidence="2" id="KW-1185">Reference proteome</keyword>
<proteinExistence type="predicted"/>
<sequence length="1022" mass="115769">MIMHVDDGLTLAPLTWLKQKYIPTLQSRFEISVEIAYKNGDVFSFLKRKHTILESGILVEASSSYIRHMAEVLDVKHGSKHNTPYLPELIREDVSGPLDPVRAGKFRSALGIALYLSSDRIDICYSVRLLAGFMSNPTEQAWKGLIRLAKYLLNTAEYATLLSPKLPGSTVFREANHDDMPNRIEIYSDSDWSGHRVTRKSFGSASYAVNGCVFHHICRSHRTVSLSSAEAEWYAAISAACEGIFLRAIFVFMAAITECSLDLKIDNSAARQLALRQGVGDKTRHVAGRLLWLQQSVREKIIDVGAIASIFNLGDLSTKMHSANRLRALLFLHGFVDALTGKAIGEEEFAQMALQDQAKMQVKRVRTEYARQHGVTGSLKGEASRLTKQVALLTLLCLPTTGDAAEAANPYQRHGMANVTWATVLLCCGLCIYRALSWARDFHGFDMNSLLEMSSQDFATKMIMSFIFLCGLMPESTMEQYMCFFLLGVVWTMRRYILQLEHKLQLTSTEPTDGELMRVRSDANVRIVARLTSPAIMQVQKKLKENSGPGGNKKSWQKRVAEFLKDRDHEDVQTRRRRLREKSTVEPQRVATYQWMLDINHSMRWLGHSLSDFFVSKDDIKKSEQPPTLLLTTDQEGTQIAAANYLRWQLGACIEHTYDPQHRRSNDCTLALAQAGILKQACHAVSLYNLQDGPFQKGGFHEQVVDAAREMKEGMNPNDDLLKFFFEDILLDLGEGLENNNEARRKQYLEDLPSSPIVTSKGPKASTSRFNSLQHSQEHLDRHWSSFALILTVICLTQKFVDFADELWAPEGALRAIQKEQAPQSAAQAKKEAKETLAKMRSKAQNTLHLYCKWMNDPVNKNLARVMFYLHKPESDDSGRMLAHMRGADACREQFREWSQWSFMEIANKQIAVLSNLTLLSRMGFEMSRSQRAKSELSEDKLQSEDALAKKCWLVLFKLLKYRLGSMAWHTWSLPGACAGLLDEDNVKQQETRSFLCAIDKVVLACEEKIAFRLRIIFSTIN</sequence>
<protein>
    <submittedName>
        <fullName evidence="1">GIP protein</fullName>
    </submittedName>
</protein>
<dbReference type="EMBL" id="CAJNDS010002079">
    <property type="protein sequence ID" value="CAE7310185.1"/>
    <property type="molecule type" value="Genomic_DNA"/>
</dbReference>
<dbReference type="PANTHER" id="PTHR11439">
    <property type="entry name" value="GAG-POL-RELATED RETROTRANSPOSON"/>
    <property type="match status" value="1"/>
</dbReference>
<organism evidence="1 2">
    <name type="scientific">Symbiodinium natans</name>
    <dbReference type="NCBI Taxonomy" id="878477"/>
    <lineage>
        <taxon>Eukaryota</taxon>
        <taxon>Sar</taxon>
        <taxon>Alveolata</taxon>
        <taxon>Dinophyceae</taxon>
        <taxon>Suessiales</taxon>
        <taxon>Symbiodiniaceae</taxon>
        <taxon>Symbiodinium</taxon>
    </lineage>
</organism>
<dbReference type="OrthoDB" id="413361at2759"/>
<gene>
    <name evidence="1" type="primary">GIP</name>
    <name evidence="1" type="ORF">SNAT2548_LOCUS16293</name>
</gene>
<accession>A0A812NJL8</accession>
<dbReference type="Proteomes" id="UP000604046">
    <property type="component" value="Unassembled WGS sequence"/>
</dbReference>
<comment type="caution">
    <text evidence="1">The sequence shown here is derived from an EMBL/GenBank/DDBJ whole genome shotgun (WGS) entry which is preliminary data.</text>
</comment>
<dbReference type="AlphaFoldDB" id="A0A812NJL8"/>